<dbReference type="Proteomes" id="UP000199585">
    <property type="component" value="Unassembled WGS sequence"/>
</dbReference>
<protein>
    <submittedName>
        <fullName evidence="3">Polyisoprenoid-binding protein YceI</fullName>
    </submittedName>
</protein>
<name>A0A1H8F5S3_9RHOB</name>
<feature type="chain" id="PRO_5011474410" evidence="1">
    <location>
        <begin position="18"/>
        <end position="211"/>
    </location>
</feature>
<organism evidence="3 4">
    <name type="scientific">Loktanella fryxellensis</name>
    <dbReference type="NCBI Taxonomy" id="245187"/>
    <lineage>
        <taxon>Bacteria</taxon>
        <taxon>Pseudomonadati</taxon>
        <taxon>Pseudomonadota</taxon>
        <taxon>Alphaproteobacteria</taxon>
        <taxon>Rhodobacterales</taxon>
        <taxon>Roseobacteraceae</taxon>
        <taxon>Loktanella</taxon>
    </lineage>
</organism>
<accession>A0A1H8F5S3</accession>
<dbReference type="PANTHER" id="PTHR34406:SF1">
    <property type="entry name" value="PROTEIN YCEI"/>
    <property type="match status" value="1"/>
</dbReference>
<dbReference type="PANTHER" id="PTHR34406">
    <property type="entry name" value="PROTEIN YCEI"/>
    <property type="match status" value="1"/>
</dbReference>
<dbReference type="Pfam" id="PF04264">
    <property type="entry name" value="YceI"/>
    <property type="match status" value="1"/>
</dbReference>
<dbReference type="InterPro" id="IPR007372">
    <property type="entry name" value="Lipid/polyisoprenoid-bd_YceI"/>
</dbReference>
<gene>
    <name evidence="3" type="ORF">SAMN04488003_11256</name>
</gene>
<dbReference type="InterPro" id="IPR036761">
    <property type="entry name" value="TTHA0802/YceI-like_sf"/>
</dbReference>
<evidence type="ECO:0000256" key="1">
    <source>
        <dbReference type="SAM" id="SignalP"/>
    </source>
</evidence>
<dbReference type="EMBL" id="FOCI01000012">
    <property type="protein sequence ID" value="SEN27059.1"/>
    <property type="molecule type" value="Genomic_DNA"/>
</dbReference>
<feature type="domain" description="Lipid/polyisoprenoid-binding YceI-like" evidence="2">
    <location>
        <begin position="26"/>
        <end position="199"/>
    </location>
</feature>
<proteinExistence type="predicted"/>
<sequence length="211" mass="22135">MRLPLLIALLCATQLSAQDALPPAQTFALDPSHTSLTFSVNHIGMSNYTAGFDTLEGTLQLDPADQASAQLSVTVNVASLDLPTPPLGFREELLGPNFFDADQFPQISYVSTGVTPTGDTTADISGDLTLHGMTQPVILQATFNGNSLAGQFEPHARIGFSATGAFSRTAFGMGYGVPAEGSTMGVGDLVTVRIETEWTGDQTVEAAPVEQ</sequence>
<dbReference type="OrthoDB" id="9811006at2"/>
<reference evidence="3 4" key="1">
    <citation type="submission" date="2016-10" db="EMBL/GenBank/DDBJ databases">
        <authorList>
            <person name="de Groot N.N."/>
        </authorList>
    </citation>
    <scope>NUCLEOTIDE SEQUENCE [LARGE SCALE GENOMIC DNA]</scope>
    <source>
        <strain evidence="3 4">DSM 16213</strain>
    </source>
</reference>
<evidence type="ECO:0000313" key="4">
    <source>
        <dbReference type="Proteomes" id="UP000199585"/>
    </source>
</evidence>
<evidence type="ECO:0000259" key="2">
    <source>
        <dbReference type="SMART" id="SM00867"/>
    </source>
</evidence>
<keyword evidence="1" id="KW-0732">Signal</keyword>
<dbReference type="STRING" id="245187.SAMN04488003_11256"/>
<dbReference type="SMART" id="SM00867">
    <property type="entry name" value="YceI"/>
    <property type="match status" value="1"/>
</dbReference>
<dbReference type="SUPFAM" id="SSF101874">
    <property type="entry name" value="YceI-like"/>
    <property type="match status" value="1"/>
</dbReference>
<evidence type="ECO:0000313" key="3">
    <source>
        <dbReference type="EMBL" id="SEN27059.1"/>
    </source>
</evidence>
<dbReference type="RefSeq" id="WP_089902888.1">
    <property type="nucleotide sequence ID" value="NZ_FOCI01000012.1"/>
</dbReference>
<feature type="signal peptide" evidence="1">
    <location>
        <begin position="1"/>
        <end position="17"/>
    </location>
</feature>
<keyword evidence="4" id="KW-1185">Reference proteome</keyword>
<dbReference type="Gene3D" id="2.40.128.110">
    <property type="entry name" value="Lipid/polyisoprenoid-binding, YceI-like"/>
    <property type="match status" value="1"/>
</dbReference>
<dbReference type="AlphaFoldDB" id="A0A1H8F5S3"/>